<dbReference type="NCBIfam" id="TIGR00758">
    <property type="entry name" value="UDG_fam4"/>
    <property type="match status" value="1"/>
</dbReference>
<evidence type="ECO:0000313" key="14">
    <source>
        <dbReference type="EMBL" id="MDC0674085.1"/>
    </source>
</evidence>
<evidence type="ECO:0000313" key="15">
    <source>
        <dbReference type="Proteomes" id="UP001217838"/>
    </source>
</evidence>
<keyword evidence="10" id="KW-0411">Iron-sulfur</keyword>
<dbReference type="InterPro" id="IPR005122">
    <property type="entry name" value="Uracil-DNA_glycosylase-like"/>
</dbReference>
<keyword evidence="11" id="KW-0234">DNA repair</keyword>
<dbReference type="Proteomes" id="UP001217838">
    <property type="component" value="Unassembled WGS sequence"/>
</dbReference>
<sequence length="371" mass="41066">MKRGRAQPGPADWEPSQETTRGRAQAGPEDWEPSPQPDPGDWEPWPPQETTRGRAQPGSGDWESSQQETTRGRAQRESPPQEPTRGRAQRGPAEWESSPPQEAPRSRAATPPSAEPPRARTVNQQPAEPSPRPRTVSLPLADQGTPPRAAEGAPRPAGDASLRTQAQAWTPAQKLEYLRARNVGDCTRCKLSKTRTNIVFGVGDPNARVMFIGEAPGADEDRRGEPFVGAAGRRLTQWIERLGMKREQVYIANVLKCRPPGNREPAADEIEKCSPFLRAQIRAIRPAVIVALGRYAGMLLIGTDQDLKLAQMRNRRWTYDDPGAGLQIPLHVTYHPSYVIRREGELPPGQRNPADDTVMSDLERALRVLRS</sequence>
<dbReference type="InterPro" id="IPR036895">
    <property type="entry name" value="Uracil-DNA_glycosylase-like_sf"/>
</dbReference>
<dbReference type="InterPro" id="IPR051536">
    <property type="entry name" value="UDG_Type-4/5"/>
</dbReference>
<dbReference type="PANTHER" id="PTHR33693">
    <property type="entry name" value="TYPE-5 URACIL-DNA GLYCOSYLASE"/>
    <property type="match status" value="1"/>
</dbReference>
<evidence type="ECO:0000256" key="12">
    <source>
        <dbReference type="SAM" id="MobiDB-lite"/>
    </source>
</evidence>
<comment type="catalytic activity">
    <reaction evidence="1">
        <text>Hydrolyzes single-stranded DNA or mismatched double-stranded DNA and polynucleotides, releasing free uracil.</text>
        <dbReference type="EC" id="3.2.2.27"/>
    </reaction>
</comment>
<dbReference type="SMART" id="SM00986">
    <property type="entry name" value="UDG"/>
    <property type="match status" value="1"/>
</dbReference>
<dbReference type="Gene3D" id="3.40.470.10">
    <property type="entry name" value="Uracil-DNA glycosylase-like domain"/>
    <property type="match status" value="1"/>
</dbReference>
<reference evidence="14 15" key="1">
    <citation type="submission" date="2022-11" db="EMBL/GenBank/DDBJ databases">
        <title>Minimal conservation of predation-associated metabolite biosynthetic gene clusters underscores biosynthetic potential of Myxococcota including descriptions for ten novel species: Archangium lansinium sp. nov., Myxococcus landrumus sp. nov., Nannocystis bai.</title>
        <authorList>
            <person name="Ahearne A."/>
            <person name="Stevens C."/>
            <person name="Dowd S."/>
        </authorList>
    </citation>
    <scope>NUCLEOTIDE SEQUENCE [LARGE SCALE GENOMIC DNA]</scope>
    <source>
        <strain evidence="14 15">NCELM</strain>
    </source>
</reference>
<dbReference type="SMART" id="SM00987">
    <property type="entry name" value="UreE_C"/>
    <property type="match status" value="1"/>
</dbReference>
<evidence type="ECO:0000256" key="2">
    <source>
        <dbReference type="ARBA" id="ARBA00006521"/>
    </source>
</evidence>
<gene>
    <name evidence="14" type="ORF">POL58_40435</name>
</gene>
<comment type="similarity">
    <text evidence="2">Belongs to the uracil-DNA glycosylase (UDG) superfamily. Type 4 (UDGa) family.</text>
</comment>
<dbReference type="Pfam" id="PF03167">
    <property type="entry name" value="UDG"/>
    <property type="match status" value="1"/>
</dbReference>
<keyword evidence="6" id="KW-0479">Metal-binding</keyword>
<proteinExistence type="inferred from homology"/>
<dbReference type="PANTHER" id="PTHR33693:SF1">
    <property type="entry name" value="TYPE-4 URACIL-DNA GLYCOSYLASE"/>
    <property type="match status" value="1"/>
</dbReference>
<dbReference type="InterPro" id="IPR005273">
    <property type="entry name" value="Ura-DNA_glyco_family4"/>
</dbReference>
<feature type="domain" description="Uracil-DNA glycosylase-like" evidence="13">
    <location>
        <begin position="200"/>
        <end position="355"/>
    </location>
</feature>
<evidence type="ECO:0000256" key="6">
    <source>
        <dbReference type="ARBA" id="ARBA00022723"/>
    </source>
</evidence>
<organism evidence="14 15">
    <name type="scientific">Nannocystis radixulma</name>
    <dbReference type="NCBI Taxonomy" id="2995305"/>
    <lineage>
        <taxon>Bacteria</taxon>
        <taxon>Pseudomonadati</taxon>
        <taxon>Myxococcota</taxon>
        <taxon>Polyangia</taxon>
        <taxon>Nannocystales</taxon>
        <taxon>Nannocystaceae</taxon>
        <taxon>Nannocystis</taxon>
    </lineage>
</organism>
<keyword evidence="7" id="KW-0227">DNA damage</keyword>
<evidence type="ECO:0000256" key="11">
    <source>
        <dbReference type="ARBA" id="ARBA00023204"/>
    </source>
</evidence>
<dbReference type="EMBL" id="JAQNDN010000024">
    <property type="protein sequence ID" value="MDC0674085.1"/>
    <property type="molecule type" value="Genomic_DNA"/>
</dbReference>
<evidence type="ECO:0000256" key="8">
    <source>
        <dbReference type="ARBA" id="ARBA00022801"/>
    </source>
</evidence>
<evidence type="ECO:0000256" key="10">
    <source>
        <dbReference type="ARBA" id="ARBA00023014"/>
    </source>
</evidence>
<evidence type="ECO:0000256" key="5">
    <source>
        <dbReference type="ARBA" id="ARBA00022485"/>
    </source>
</evidence>
<dbReference type="EC" id="3.2.2.27" evidence="3"/>
<feature type="region of interest" description="Disordered" evidence="12">
    <location>
        <begin position="1"/>
        <end position="161"/>
    </location>
</feature>
<evidence type="ECO:0000256" key="4">
    <source>
        <dbReference type="ARBA" id="ARBA00019403"/>
    </source>
</evidence>
<dbReference type="SUPFAM" id="SSF52141">
    <property type="entry name" value="Uracil-DNA glycosylase-like"/>
    <property type="match status" value="1"/>
</dbReference>
<accession>A0ABT5BIU8</accession>
<evidence type="ECO:0000256" key="7">
    <source>
        <dbReference type="ARBA" id="ARBA00022763"/>
    </source>
</evidence>
<keyword evidence="15" id="KW-1185">Reference proteome</keyword>
<comment type="caution">
    <text evidence="14">The sequence shown here is derived from an EMBL/GenBank/DDBJ whole genome shotgun (WGS) entry which is preliminary data.</text>
</comment>
<dbReference type="CDD" id="cd10030">
    <property type="entry name" value="UDG-F4_TTUDGA_SPO1dp_like"/>
    <property type="match status" value="1"/>
</dbReference>
<evidence type="ECO:0000256" key="9">
    <source>
        <dbReference type="ARBA" id="ARBA00023004"/>
    </source>
</evidence>
<keyword evidence="8" id="KW-0378">Hydrolase</keyword>
<evidence type="ECO:0000259" key="13">
    <source>
        <dbReference type="SMART" id="SM00986"/>
    </source>
</evidence>
<protein>
    <recommendedName>
        <fullName evidence="4">Type-4 uracil-DNA glycosylase</fullName>
        <ecNumber evidence="3">3.2.2.27</ecNumber>
    </recommendedName>
</protein>
<name>A0ABT5BIU8_9BACT</name>
<keyword evidence="9" id="KW-0408">Iron</keyword>
<keyword evidence="5" id="KW-0004">4Fe-4S</keyword>
<feature type="compositionally biased region" description="Low complexity" evidence="12">
    <location>
        <begin position="146"/>
        <end position="158"/>
    </location>
</feature>
<dbReference type="RefSeq" id="WP_272008017.1">
    <property type="nucleotide sequence ID" value="NZ_JAQNDN010000024.1"/>
</dbReference>
<evidence type="ECO:0000256" key="3">
    <source>
        <dbReference type="ARBA" id="ARBA00012030"/>
    </source>
</evidence>
<evidence type="ECO:0000256" key="1">
    <source>
        <dbReference type="ARBA" id="ARBA00001400"/>
    </source>
</evidence>